<reference evidence="1" key="1">
    <citation type="submission" date="2019-04" db="EMBL/GenBank/DDBJ databases">
        <title>Microbes associate with the intestines of laboratory mice.</title>
        <authorList>
            <person name="Navarre W."/>
            <person name="Wong E."/>
            <person name="Huang K."/>
            <person name="Tropini C."/>
            <person name="Ng K."/>
            <person name="Yu B."/>
        </authorList>
    </citation>
    <scope>NUCLEOTIDE SEQUENCE</scope>
    <source>
        <strain evidence="1">NM01_1-7b</strain>
    </source>
</reference>
<dbReference type="EMBL" id="SRYA01000088">
    <property type="protein sequence ID" value="TGY89484.1"/>
    <property type="molecule type" value="Genomic_DNA"/>
</dbReference>
<proteinExistence type="predicted"/>
<protein>
    <submittedName>
        <fullName evidence="1">DNA-binding protein</fullName>
    </submittedName>
</protein>
<keyword evidence="2" id="KW-1185">Reference proteome</keyword>
<organism evidence="1 2">
    <name type="scientific">Petralouisia muris</name>
    <dbReference type="NCBI Taxonomy" id="3032872"/>
    <lineage>
        <taxon>Bacteria</taxon>
        <taxon>Bacillati</taxon>
        <taxon>Bacillota</taxon>
        <taxon>Clostridia</taxon>
        <taxon>Lachnospirales</taxon>
        <taxon>Lachnospiraceae</taxon>
        <taxon>Petralouisia</taxon>
    </lineage>
</organism>
<comment type="caution">
    <text evidence="1">The sequence shown here is derived from an EMBL/GenBank/DDBJ whole genome shotgun (WGS) entry which is preliminary data.</text>
</comment>
<evidence type="ECO:0000313" key="2">
    <source>
        <dbReference type="Proteomes" id="UP000304953"/>
    </source>
</evidence>
<dbReference type="Proteomes" id="UP000304953">
    <property type="component" value="Unassembled WGS sequence"/>
</dbReference>
<accession>A0AC61RP41</accession>
<name>A0AC61RP41_9FIRM</name>
<gene>
    <name evidence="1" type="ORF">E5329_24780</name>
</gene>
<keyword evidence="1" id="KW-0238">DNA-binding</keyword>
<sequence>MKYISTSEAAAKWGLSRRRVAILCKENRIEGVQRAGQTWIIPETAEKPADARIKSGKYIKKCEEQSNA</sequence>
<evidence type="ECO:0000313" key="1">
    <source>
        <dbReference type="EMBL" id="TGY89484.1"/>
    </source>
</evidence>